<dbReference type="Proteomes" id="UP000013525">
    <property type="component" value="Unassembled WGS sequence"/>
</dbReference>
<accession>R7WRM8</accession>
<evidence type="ECO:0000313" key="2">
    <source>
        <dbReference type="Proteomes" id="UP000013525"/>
    </source>
</evidence>
<gene>
    <name evidence="1" type="ORF">Rrhod_0609</name>
</gene>
<dbReference type="RefSeq" id="WP_010836682.1">
    <property type="nucleotide sequence ID" value="NZ_APMY01000020.1"/>
</dbReference>
<protein>
    <submittedName>
        <fullName evidence="1">Uncharacterized protein</fullName>
    </submittedName>
</protein>
<comment type="caution">
    <text evidence="1">The sequence shown here is derived from an EMBL/GenBank/DDBJ whole genome shotgun (WGS) entry which is preliminary data.</text>
</comment>
<keyword evidence="2" id="KW-1185">Reference proteome</keyword>
<sequence length="85" mass="8660">MAGKSVPTTVTAGHLRDLLDSKDPDAALVLVGGAPTLASNPSDDDLVIVTRDELTASLPKGRDAGDTDLEFQAANLESIVDSLGG</sequence>
<proteinExistence type="predicted"/>
<organism evidence="1 2">
    <name type="scientific">Rhodococcus rhodnii LMG 5362</name>
    <dbReference type="NCBI Taxonomy" id="1273125"/>
    <lineage>
        <taxon>Bacteria</taxon>
        <taxon>Bacillati</taxon>
        <taxon>Actinomycetota</taxon>
        <taxon>Actinomycetes</taxon>
        <taxon>Mycobacteriales</taxon>
        <taxon>Nocardiaceae</taxon>
        <taxon>Rhodococcus</taxon>
    </lineage>
</organism>
<name>R7WRM8_9NOCA</name>
<dbReference type="eggNOG" id="ENOG5032940">
    <property type="taxonomic scope" value="Bacteria"/>
</dbReference>
<dbReference type="EMBL" id="APMY01000020">
    <property type="protein sequence ID" value="EOM77935.1"/>
    <property type="molecule type" value="Genomic_DNA"/>
</dbReference>
<evidence type="ECO:0000313" key="1">
    <source>
        <dbReference type="EMBL" id="EOM77935.1"/>
    </source>
</evidence>
<reference evidence="1 2" key="1">
    <citation type="journal article" date="2013" name="Genome Announc.">
        <title>Draft Genome Sequence of Rhodococcus rhodnii Strain LMG5362, a Symbiont of Rhodnius prolixus (Hemiptera, Reduviidae, Triatominae), the Principle Vector of Trypanosoma cruzi.</title>
        <authorList>
            <person name="Pachebat J.A."/>
            <person name="van Keulen G."/>
            <person name="Whitten M.M."/>
            <person name="Girdwood S."/>
            <person name="Del Sol R."/>
            <person name="Dyson P.J."/>
            <person name="Facey P.D."/>
        </authorList>
    </citation>
    <scope>NUCLEOTIDE SEQUENCE [LARGE SCALE GENOMIC DNA]</scope>
    <source>
        <strain evidence="1 2">LMG 5362</strain>
    </source>
</reference>
<dbReference type="PATRIC" id="fig|1273125.3.peg.593"/>
<dbReference type="AlphaFoldDB" id="R7WRM8"/>